<evidence type="ECO:0000256" key="1">
    <source>
        <dbReference type="SAM" id="MobiDB-lite"/>
    </source>
</evidence>
<reference evidence="2 3" key="1">
    <citation type="submission" date="2015-01" db="EMBL/GenBank/DDBJ databases">
        <title>The Genome Sequence of Cladophialophora immunda CBS83496.</title>
        <authorList>
            <consortium name="The Broad Institute Genomics Platform"/>
            <person name="Cuomo C."/>
            <person name="de Hoog S."/>
            <person name="Gorbushina A."/>
            <person name="Stielow B."/>
            <person name="Teixiera M."/>
            <person name="Abouelleil A."/>
            <person name="Chapman S.B."/>
            <person name="Priest M."/>
            <person name="Young S.K."/>
            <person name="Wortman J."/>
            <person name="Nusbaum C."/>
            <person name="Birren B."/>
        </authorList>
    </citation>
    <scope>NUCLEOTIDE SEQUENCE [LARGE SCALE GENOMIC DNA]</scope>
    <source>
        <strain evidence="2 3">CBS 83496</strain>
    </source>
</reference>
<feature type="region of interest" description="Disordered" evidence="1">
    <location>
        <begin position="151"/>
        <end position="171"/>
    </location>
</feature>
<dbReference type="HOGENOM" id="CLU_1562718_0_0_1"/>
<organism evidence="2 3">
    <name type="scientific">Cladophialophora immunda</name>
    <dbReference type="NCBI Taxonomy" id="569365"/>
    <lineage>
        <taxon>Eukaryota</taxon>
        <taxon>Fungi</taxon>
        <taxon>Dikarya</taxon>
        <taxon>Ascomycota</taxon>
        <taxon>Pezizomycotina</taxon>
        <taxon>Eurotiomycetes</taxon>
        <taxon>Chaetothyriomycetidae</taxon>
        <taxon>Chaetothyriales</taxon>
        <taxon>Herpotrichiellaceae</taxon>
        <taxon>Cladophialophora</taxon>
    </lineage>
</organism>
<dbReference type="GeneID" id="27341696"/>
<dbReference type="Proteomes" id="UP000054466">
    <property type="component" value="Unassembled WGS sequence"/>
</dbReference>
<dbReference type="EMBL" id="KN847041">
    <property type="protein sequence ID" value="KIW30802.1"/>
    <property type="molecule type" value="Genomic_DNA"/>
</dbReference>
<dbReference type="AlphaFoldDB" id="A0A0D2AZS9"/>
<protein>
    <submittedName>
        <fullName evidence="2">Uncharacterized protein</fullName>
    </submittedName>
</protein>
<sequence>MRSTFSSEDALGCPSLLTVAAVVIETTTTTTTTTRRCRCWAFRRERLLCLGVSRDIGGWQRSRVTRTSNVGGMAAWDIHAPYVAKLIDTVVFTDMSNALACAVDGIAICLAAMSPREGKKKIRIQRVRRTEEGETTRATMPPRCRMPCTYGSEGATDASIPEKGNGQGIKK</sequence>
<evidence type="ECO:0000313" key="2">
    <source>
        <dbReference type="EMBL" id="KIW30802.1"/>
    </source>
</evidence>
<dbReference type="VEuPathDB" id="FungiDB:PV07_02502"/>
<gene>
    <name evidence="2" type="ORF">PV07_02502</name>
</gene>
<keyword evidence="3" id="KW-1185">Reference proteome</keyword>
<dbReference type="EMBL" id="KN847041">
    <property type="protein sequence ID" value="KIW30801.1"/>
    <property type="molecule type" value="Genomic_DNA"/>
</dbReference>
<name>A0A0D2AZS9_9EURO</name>
<dbReference type="RefSeq" id="XP_016251018.1">
    <property type="nucleotide sequence ID" value="XM_016389116.1"/>
</dbReference>
<evidence type="ECO:0000313" key="3">
    <source>
        <dbReference type="Proteomes" id="UP000054466"/>
    </source>
</evidence>
<dbReference type="RefSeq" id="XP_016251017.1">
    <property type="nucleotide sequence ID" value="XM_016389115.1"/>
</dbReference>
<accession>A0A0D2AZS9</accession>
<proteinExistence type="predicted"/>